<sequence length="165" mass="18586">MVSFILALPKPLQTEPLRLKAIIWKECDSAKYIIRKLHGKTDPMQTLVNDFVSLPIIVSDYDALLVKSTPHSKPKPTRPRVDVQSSLTSSPSMNASPTDKGTGLASQQNWSTGFNDFVDGLWSHMTNGMKSKLREACVEVLRRTEDPSEEEKLWGVWDEDARMLD</sequence>
<evidence type="ECO:0000256" key="1">
    <source>
        <dbReference type="SAM" id="MobiDB-lite"/>
    </source>
</evidence>
<accession>A0A3M7FBY4</accession>
<proteinExistence type="predicted"/>
<organism evidence="2 3">
    <name type="scientific">Hortaea werneckii</name>
    <name type="common">Black yeast</name>
    <name type="synonym">Cladosporium werneckii</name>
    <dbReference type="NCBI Taxonomy" id="91943"/>
    <lineage>
        <taxon>Eukaryota</taxon>
        <taxon>Fungi</taxon>
        <taxon>Dikarya</taxon>
        <taxon>Ascomycota</taxon>
        <taxon>Pezizomycotina</taxon>
        <taxon>Dothideomycetes</taxon>
        <taxon>Dothideomycetidae</taxon>
        <taxon>Mycosphaerellales</taxon>
        <taxon>Teratosphaeriaceae</taxon>
        <taxon>Hortaea</taxon>
    </lineage>
</organism>
<gene>
    <name evidence="2" type="ORF">D0861_05991</name>
</gene>
<dbReference type="VEuPathDB" id="FungiDB:BTJ68_02381"/>
<feature type="region of interest" description="Disordered" evidence="1">
    <location>
        <begin position="68"/>
        <end position="106"/>
    </location>
</feature>
<feature type="compositionally biased region" description="Polar residues" evidence="1">
    <location>
        <begin position="83"/>
        <end position="106"/>
    </location>
</feature>
<dbReference type="Proteomes" id="UP000268823">
    <property type="component" value="Unassembled WGS sequence"/>
</dbReference>
<dbReference type="AlphaFoldDB" id="A0A3M7FBY4"/>
<comment type="caution">
    <text evidence="2">The sequence shown here is derived from an EMBL/GenBank/DDBJ whole genome shotgun (WGS) entry which is preliminary data.</text>
</comment>
<reference evidence="2 3" key="1">
    <citation type="journal article" date="2018" name="BMC Genomics">
        <title>Genomic evidence for intraspecific hybridization in a clonal and extremely halotolerant yeast.</title>
        <authorList>
            <person name="Gostincar C."/>
            <person name="Stajich J.E."/>
            <person name="Zupancic J."/>
            <person name="Zalar P."/>
            <person name="Gunde-Cimerman N."/>
        </authorList>
    </citation>
    <scope>NUCLEOTIDE SEQUENCE [LARGE SCALE GENOMIC DNA]</scope>
    <source>
        <strain evidence="2 3">EXF-2788</strain>
    </source>
</reference>
<protein>
    <submittedName>
        <fullName evidence="2">Uncharacterized protein</fullName>
    </submittedName>
</protein>
<evidence type="ECO:0000313" key="3">
    <source>
        <dbReference type="Proteomes" id="UP000268823"/>
    </source>
</evidence>
<dbReference type="EMBL" id="QWIR01000113">
    <property type="protein sequence ID" value="RMY86333.1"/>
    <property type="molecule type" value="Genomic_DNA"/>
</dbReference>
<dbReference type="OrthoDB" id="3647450at2759"/>
<evidence type="ECO:0000313" key="2">
    <source>
        <dbReference type="EMBL" id="RMY86333.1"/>
    </source>
</evidence>
<name>A0A3M7FBY4_HORWE</name>